<keyword evidence="4" id="KW-1015">Disulfide bond</keyword>
<dbReference type="Gene3D" id="2.60.40.10">
    <property type="entry name" value="Immunoglobulins"/>
    <property type="match status" value="1"/>
</dbReference>
<dbReference type="PANTHER" id="PTHR45842:SF12">
    <property type="entry name" value="KEKKON 5, ISOFORM A"/>
    <property type="match status" value="1"/>
</dbReference>
<keyword evidence="6" id="KW-0812">Transmembrane</keyword>
<dbReference type="InterPro" id="IPR003591">
    <property type="entry name" value="Leu-rich_rpt_typical-subtyp"/>
</dbReference>
<evidence type="ECO:0000256" key="2">
    <source>
        <dbReference type="ARBA" id="ARBA00022729"/>
    </source>
</evidence>
<keyword evidence="6" id="KW-0472">Membrane</keyword>
<keyword evidence="2" id="KW-0732">Signal</keyword>
<dbReference type="SMART" id="SM00409">
    <property type="entry name" value="IG"/>
    <property type="match status" value="1"/>
</dbReference>
<dbReference type="PROSITE" id="PS51450">
    <property type="entry name" value="LRR"/>
    <property type="match status" value="1"/>
</dbReference>
<dbReference type="SMART" id="SM00408">
    <property type="entry name" value="IGc2"/>
    <property type="match status" value="1"/>
</dbReference>
<keyword evidence="5" id="KW-0325">Glycoprotein</keyword>
<feature type="domain" description="Ig-like" evidence="7">
    <location>
        <begin position="302"/>
        <end position="394"/>
    </location>
</feature>
<accession>E4YIL1</accession>
<dbReference type="Pfam" id="PF13855">
    <property type="entry name" value="LRR_8"/>
    <property type="match status" value="2"/>
</dbReference>
<dbReference type="InterPro" id="IPR001611">
    <property type="entry name" value="Leu-rich_rpt"/>
</dbReference>
<dbReference type="AlphaFoldDB" id="E4YIL1"/>
<evidence type="ECO:0000256" key="1">
    <source>
        <dbReference type="ARBA" id="ARBA00022614"/>
    </source>
</evidence>
<evidence type="ECO:0000313" key="8">
    <source>
        <dbReference type="EMBL" id="CBY35322.1"/>
    </source>
</evidence>
<dbReference type="InterPro" id="IPR003598">
    <property type="entry name" value="Ig_sub2"/>
</dbReference>
<dbReference type="SUPFAM" id="SSF52058">
    <property type="entry name" value="L domain-like"/>
    <property type="match status" value="1"/>
</dbReference>
<dbReference type="InterPro" id="IPR007110">
    <property type="entry name" value="Ig-like_dom"/>
</dbReference>
<dbReference type="PROSITE" id="PS50835">
    <property type="entry name" value="IG_LIKE"/>
    <property type="match status" value="1"/>
</dbReference>
<dbReference type="CDD" id="cd00096">
    <property type="entry name" value="Ig"/>
    <property type="match status" value="1"/>
</dbReference>
<dbReference type="InterPro" id="IPR050467">
    <property type="entry name" value="LRFN"/>
</dbReference>
<keyword evidence="1" id="KW-0433">Leucine-rich repeat</keyword>
<keyword evidence="3" id="KW-0677">Repeat</keyword>
<sequence>MKEITFALQKSKLQNLPKIGEIQFGNQALNSIGKETFKDIPSLTKLSFQSTHVGELRPDTFLGLENLVSIDFRSSKLQKIHEGAFAGLFNLEQIALTANGINELPEIMFEDSSNLKILLMDSNKIESFENTTFSGLFQLERLELQNNNLKFLPEFGFKDFEKVTKLKLSNNKLHQISENDLIGLESLEDLTINDNELNFVHENAFASLKKLKFLEMNNNKIQVIEPNWFLNIIPRSTQAAQFGLNDNIWNCGCNSTRFRLWYELDENKDLFTTLTKIEHMNCSSPEYMKNFTINGLDLTWFPKSEDDPCEPPPRIWGHPNLSIKRKSEAQLICGIKEGKPQPKYFWKRPDNSTVWTNTSTLTIEAISDADRGVYECKALNIAGESIEKHSVEVTWEDAITDELGNYIGIRGTNSAQSQFLCSFFFYLFIILFFH</sequence>
<dbReference type="InterPro" id="IPR032675">
    <property type="entry name" value="LRR_dom_sf"/>
</dbReference>
<evidence type="ECO:0000256" key="4">
    <source>
        <dbReference type="ARBA" id="ARBA00023157"/>
    </source>
</evidence>
<feature type="transmembrane region" description="Helical" evidence="6">
    <location>
        <begin position="415"/>
        <end position="433"/>
    </location>
</feature>
<dbReference type="InterPro" id="IPR036179">
    <property type="entry name" value="Ig-like_dom_sf"/>
</dbReference>
<dbReference type="EMBL" id="FN654614">
    <property type="protein sequence ID" value="CBY35322.1"/>
    <property type="molecule type" value="Genomic_DNA"/>
</dbReference>
<dbReference type="Pfam" id="PF13927">
    <property type="entry name" value="Ig_3"/>
    <property type="match status" value="1"/>
</dbReference>
<proteinExistence type="predicted"/>
<evidence type="ECO:0000256" key="6">
    <source>
        <dbReference type="SAM" id="Phobius"/>
    </source>
</evidence>
<gene>
    <name evidence="8" type="ORF">GSOID_T00027131001</name>
</gene>
<dbReference type="SMART" id="SM00369">
    <property type="entry name" value="LRR_TYP"/>
    <property type="match status" value="8"/>
</dbReference>
<reference evidence="8" key="1">
    <citation type="journal article" date="2010" name="Science">
        <title>Plasticity of animal genome architecture unmasked by rapid evolution of a pelagic tunicate.</title>
        <authorList>
            <person name="Denoeud F."/>
            <person name="Henriet S."/>
            <person name="Mungpakdee S."/>
            <person name="Aury J.M."/>
            <person name="Da Silva C."/>
            <person name="Brinkmann H."/>
            <person name="Mikhaleva J."/>
            <person name="Olsen L.C."/>
            <person name="Jubin C."/>
            <person name="Canestro C."/>
            <person name="Bouquet J.M."/>
            <person name="Danks G."/>
            <person name="Poulain J."/>
            <person name="Campsteijn C."/>
            <person name="Adamski M."/>
            <person name="Cross I."/>
            <person name="Yadetie F."/>
            <person name="Muffato M."/>
            <person name="Louis A."/>
            <person name="Butcher S."/>
            <person name="Tsagkogeorga G."/>
            <person name="Konrad A."/>
            <person name="Singh S."/>
            <person name="Jensen M.F."/>
            <person name="Cong E.H."/>
            <person name="Eikeseth-Otteraa H."/>
            <person name="Noel B."/>
            <person name="Anthouard V."/>
            <person name="Porcel B.M."/>
            <person name="Kachouri-Lafond R."/>
            <person name="Nishino A."/>
            <person name="Ugolini M."/>
            <person name="Chourrout P."/>
            <person name="Nishida H."/>
            <person name="Aasland R."/>
            <person name="Huzurbazar S."/>
            <person name="Westhof E."/>
            <person name="Delsuc F."/>
            <person name="Lehrach H."/>
            <person name="Reinhardt R."/>
            <person name="Weissenbach J."/>
            <person name="Roy S.W."/>
            <person name="Artiguenave F."/>
            <person name="Postlethwait J.H."/>
            <person name="Manak J.R."/>
            <person name="Thompson E.M."/>
            <person name="Jaillon O."/>
            <person name="Du Pasquier L."/>
            <person name="Boudinot P."/>
            <person name="Liberles D.A."/>
            <person name="Volff J.N."/>
            <person name="Philippe H."/>
            <person name="Lenhard B."/>
            <person name="Roest Crollius H."/>
            <person name="Wincker P."/>
            <person name="Chourrout D."/>
        </authorList>
    </citation>
    <scope>NUCLEOTIDE SEQUENCE [LARGE SCALE GENOMIC DNA]</scope>
</reference>
<protein>
    <recommendedName>
        <fullName evidence="7">Ig-like domain-containing protein</fullName>
    </recommendedName>
</protein>
<evidence type="ECO:0000259" key="7">
    <source>
        <dbReference type="PROSITE" id="PS50835"/>
    </source>
</evidence>
<organism evidence="8">
    <name type="scientific">Oikopleura dioica</name>
    <name type="common">Tunicate</name>
    <dbReference type="NCBI Taxonomy" id="34765"/>
    <lineage>
        <taxon>Eukaryota</taxon>
        <taxon>Metazoa</taxon>
        <taxon>Chordata</taxon>
        <taxon>Tunicata</taxon>
        <taxon>Appendicularia</taxon>
        <taxon>Copelata</taxon>
        <taxon>Oikopleuridae</taxon>
        <taxon>Oikopleura</taxon>
    </lineage>
</organism>
<evidence type="ECO:0000256" key="5">
    <source>
        <dbReference type="ARBA" id="ARBA00023180"/>
    </source>
</evidence>
<dbReference type="PANTHER" id="PTHR45842">
    <property type="entry name" value="SYNAPTIC ADHESION-LIKE MOLECULE SALM"/>
    <property type="match status" value="1"/>
</dbReference>
<dbReference type="Proteomes" id="UP000011014">
    <property type="component" value="Unassembled WGS sequence"/>
</dbReference>
<dbReference type="InterPro" id="IPR003599">
    <property type="entry name" value="Ig_sub"/>
</dbReference>
<keyword evidence="6" id="KW-1133">Transmembrane helix</keyword>
<dbReference type="InterPro" id="IPR013783">
    <property type="entry name" value="Ig-like_fold"/>
</dbReference>
<dbReference type="SUPFAM" id="SSF48726">
    <property type="entry name" value="Immunoglobulin"/>
    <property type="match status" value="1"/>
</dbReference>
<dbReference type="Gene3D" id="3.80.10.10">
    <property type="entry name" value="Ribonuclease Inhibitor"/>
    <property type="match status" value="2"/>
</dbReference>
<name>E4YIL1_OIKDI</name>
<evidence type="ECO:0000256" key="3">
    <source>
        <dbReference type="ARBA" id="ARBA00022737"/>
    </source>
</evidence>